<reference evidence="1 2" key="1">
    <citation type="submission" date="2019-07" db="EMBL/GenBank/DDBJ databases">
        <authorList>
            <consortium name="GenomeTrakr: Next Generation Sequencing Network for Food Pathogen Tracability"/>
        </authorList>
    </citation>
    <scope>NUCLEOTIDE SEQUENCE [LARGE SCALE GENOMIC DNA]</scope>
    <source>
        <strain evidence="1 2">FDA00014472</strain>
    </source>
</reference>
<comment type="caution">
    <text evidence="1">The sequence shown here is derived from an EMBL/GenBank/DDBJ whole genome shotgun (WGS) entry which is preliminary data.</text>
</comment>
<gene>
    <name evidence="1" type="ORF">FPL45_02035</name>
</gene>
<protein>
    <submittedName>
        <fullName evidence="1">Lmo1656 family SNX6-recruiting virulence factor</fullName>
    </submittedName>
</protein>
<dbReference type="RefSeq" id="WP_069007828.1">
    <property type="nucleotide sequence ID" value="NZ_CP019623.1"/>
</dbReference>
<dbReference type="AlphaFoldDB" id="A0A3T2A663"/>
<sequence length="156" mass="17305">MNRKMRLLKGLMAFIVGISIIATPIITVYAASNKVAISMNRRAVNGATNGKYHSLNKGTVKLNVSAKGFGNSNPNSTVTLHKEKFGIDDYFGRVSISSGKNYFYKNKTKEFPTKANAKSSKYYLKAEKAMDWYTVKIEGTISNLELGELTCLDFLD</sequence>
<organism evidence="1 2">
    <name type="scientific">Listeria monocytogenes</name>
    <dbReference type="NCBI Taxonomy" id="1639"/>
    <lineage>
        <taxon>Bacteria</taxon>
        <taxon>Bacillati</taxon>
        <taxon>Bacillota</taxon>
        <taxon>Bacilli</taxon>
        <taxon>Bacillales</taxon>
        <taxon>Listeriaceae</taxon>
        <taxon>Listeria</taxon>
    </lineage>
</organism>
<dbReference type="Proteomes" id="UP000352246">
    <property type="component" value="Unassembled WGS sequence"/>
</dbReference>
<name>A0A3T2A663_LISMN</name>
<proteinExistence type="predicted"/>
<evidence type="ECO:0000313" key="2">
    <source>
        <dbReference type="Proteomes" id="UP000352246"/>
    </source>
</evidence>
<evidence type="ECO:0000313" key="1">
    <source>
        <dbReference type="EMBL" id="ECH7210111.1"/>
    </source>
</evidence>
<dbReference type="EMBL" id="AAISWI010000002">
    <property type="protein sequence ID" value="ECH7210111.1"/>
    <property type="molecule type" value="Genomic_DNA"/>
</dbReference>
<accession>A0A3T2A663</accession>